<name>A0A100HNC9_9DEIO</name>
<sequence>MLVEQHRLHRFLELRPVYDHMVAHLNSNGGKSDSGKKTPRSKLFTLEDVMPAMLIPPELRGVQFTREEAQAIVAAFPHLRGAGWVLNALVNRVISAEKLEALANT</sequence>
<dbReference type="AlphaFoldDB" id="A0A100HNC9"/>
<evidence type="ECO:0000313" key="2">
    <source>
        <dbReference type="Proteomes" id="UP000056209"/>
    </source>
</evidence>
<accession>A0A100HNC9</accession>
<reference evidence="2" key="1">
    <citation type="submission" date="2015-11" db="EMBL/GenBank/DDBJ databases">
        <title>Draft Genome Sequence of the Radioresistant Bacterium Deinococcus grandis, Isolated from Freshwater Fish in Japan.</title>
        <authorList>
            <person name="Satoh K."/>
            <person name="Onodera T."/>
            <person name="Omoso K."/>
            <person name="Takeda-Yano K."/>
            <person name="Katayama T."/>
            <person name="Oono Y."/>
            <person name="Narumi I."/>
        </authorList>
    </citation>
    <scope>NUCLEOTIDE SEQUENCE [LARGE SCALE GENOMIC DNA]</scope>
    <source>
        <strain evidence="2">ATCC 43672</strain>
    </source>
</reference>
<evidence type="ECO:0000313" key="1">
    <source>
        <dbReference type="EMBL" id="GAQ23908.1"/>
    </source>
</evidence>
<proteinExistence type="predicted"/>
<dbReference type="EMBL" id="BCMS01000006">
    <property type="protein sequence ID" value="GAQ23908.1"/>
    <property type="molecule type" value="Genomic_DNA"/>
</dbReference>
<protein>
    <submittedName>
        <fullName evidence="1">Regulatory protein TetR</fullName>
    </submittedName>
</protein>
<gene>
    <name evidence="1" type="ORF">DEIGR_400041</name>
</gene>
<dbReference type="Proteomes" id="UP000056209">
    <property type="component" value="Unassembled WGS sequence"/>
</dbReference>
<keyword evidence="2" id="KW-1185">Reference proteome</keyword>
<comment type="caution">
    <text evidence="1">The sequence shown here is derived from an EMBL/GenBank/DDBJ whole genome shotgun (WGS) entry which is preliminary data.</text>
</comment>
<organism evidence="1 2">
    <name type="scientific">Deinococcus grandis</name>
    <dbReference type="NCBI Taxonomy" id="57498"/>
    <lineage>
        <taxon>Bacteria</taxon>
        <taxon>Thermotogati</taxon>
        <taxon>Deinococcota</taxon>
        <taxon>Deinococci</taxon>
        <taxon>Deinococcales</taxon>
        <taxon>Deinococcaceae</taxon>
        <taxon>Deinococcus</taxon>
    </lineage>
</organism>
<dbReference type="RefSeq" id="WP_058980061.1">
    <property type="nucleotide sequence ID" value="NZ_BCMS01000006.1"/>
</dbReference>